<keyword evidence="2" id="KW-1185">Reference proteome</keyword>
<reference evidence="1" key="1">
    <citation type="submission" date="2023-10" db="EMBL/GenBank/DDBJ databases">
        <title>Chromosome-level genome of the transformable northern wattle, Acacia crassicarpa.</title>
        <authorList>
            <person name="Massaro I."/>
            <person name="Sinha N.R."/>
            <person name="Poethig S."/>
            <person name="Leichty A.R."/>
        </authorList>
    </citation>
    <scope>NUCLEOTIDE SEQUENCE</scope>
    <source>
        <strain evidence="1">Acra3RX</strain>
        <tissue evidence="1">Leaf</tissue>
    </source>
</reference>
<proteinExistence type="predicted"/>
<name>A0AAE1JNS6_9FABA</name>
<gene>
    <name evidence="1" type="ORF">QN277_009369</name>
</gene>
<evidence type="ECO:0000313" key="2">
    <source>
        <dbReference type="Proteomes" id="UP001293593"/>
    </source>
</evidence>
<dbReference type="EMBL" id="JAWXYG010000013">
    <property type="protein sequence ID" value="KAK4256519.1"/>
    <property type="molecule type" value="Genomic_DNA"/>
</dbReference>
<protein>
    <submittedName>
        <fullName evidence="1">Uncharacterized protein</fullName>
    </submittedName>
</protein>
<comment type="caution">
    <text evidence="1">The sequence shown here is derived from an EMBL/GenBank/DDBJ whole genome shotgun (WGS) entry which is preliminary data.</text>
</comment>
<organism evidence="1 2">
    <name type="scientific">Acacia crassicarpa</name>
    <name type="common">northern wattle</name>
    <dbReference type="NCBI Taxonomy" id="499986"/>
    <lineage>
        <taxon>Eukaryota</taxon>
        <taxon>Viridiplantae</taxon>
        <taxon>Streptophyta</taxon>
        <taxon>Embryophyta</taxon>
        <taxon>Tracheophyta</taxon>
        <taxon>Spermatophyta</taxon>
        <taxon>Magnoliopsida</taxon>
        <taxon>eudicotyledons</taxon>
        <taxon>Gunneridae</taxon>
        <taxon>Pentapetalae</taxon>
        <taxon>rosids</taxon>
        <taxon>fabids</taxon>
        <taxon>Fabales</taxon>
        <taxon>Fabaceae</taxon>
        <taxon>Caesalpinioideae</taxon>
        <taxon>mimosoid clade</taxon>
        <taxon>Acacieae</taxon>
        <taxon>Acacia</taxon>
    </lineage>
</organism>
<accession>A0AAE1JNS6</accession>
<evidence type="ECO:0000313" key="1">
    <source>
        <dbReference type="EMBL" id="KAK4256519.1"/>
    </source>
</evidence>
<dbReference type="Proteomes" id="UP001293593">
    <property type="component" value="Unassembled WGS sequence"/>
</dbReference>
<dbReference type="AlphaFoldDB" id="A0AAE1JNS6"/>
<sequence length="125" mass="14536">MHGFYSCDSCEFPLDILKSYPHFCMAAAHIDTFSFLKELDVEALRKDLSPPYIEEPLVMKLESPPTRICQGGRPMLKRFMILICDEIYCFKSLKEFRLHSTWSSLCSLYYIELLVKLLVGLDCLK</sequence>